<protein>
    <submittedName>
        <fullName evidence="5">Uncharacterized protein</fullName>
    </submittedName>
</protein>
<keyword evidence="2" id="KW-0175">Coiled coil</keyword>
<dbReference type="GO" id="GO:0006869">
    <property type="term" value="P:lipid transport"/>
    <property type="evidence" value="ECO:0007669"/>
    <property type="project" value="InterPro"/>
</dbReference>
<dbReference type="PANTHER" id="PTHR14096">
    <property type="entry name" value="APOLIPOPROTEIN L"/>
    <property type="match status" value="1"/>
</dbReference>
<dbReference type="Proteomes" id="UP000499080">
    <property type="component" value="Unassembled WGS sequence"/>
</dbReference>
<comment type="similarity">
    <text evidence="1">Belongs to the apolipoprotein L family.</text>
</comment>
<dbReference type="GO" id="GO:0005576">
    <property type="term" value="C:extracellular region"/>
    <property type="evidence" value="ECO:0007669"/>
    <property type="project" value="InterPro"/>
</dbReference>
<keyword evidence="3" id="KW-0812">Transmembrane</keyword>
<gene>
    <name evidence="5" type="ORF">AVEN_239918_1</name>
    <name evidence="4" type="ORF">AVEN_49803_1</name>
</gene>
<name>A0A4Y2VAX1_ARAVE</name>
<dbReference type="GO" id="GO:0042157">
    <property type="term" value="P:lipoprotein metabolic process"/>
    <property type="evidence" value="ECO:0007669"/>
    <property type="project" value="InterPro"/>
</dbReference>
<keyword evidence="3" id="KW-0472">Membrane</keyword>
<evidence type="ECO:0000256" key="1">
    <source>
        <dbReference type="ARBA" id="ARBA00010090"/>
    </source>
</evidence>
<dbReference type="EMBL" id="BGPR01044872">
    <property type="protein sequence ID" value="GBO21712.1"/>
    <property type="molecule type" value="Genomic_DNA"/>
</dbReference>
<evidence type="ECO:0000313" key="4">
    <source>
        <dbReference type="EMBL" id="GBO21712.1"/>
    </source>
</evidence>
<reference evidence="5 6" key="1">
    <citation type="journal article" date="2019" name="Sci. Rep.">
        <title>Orb-weaving spider Araneus ventricosus genome elucidates the spidroin gene catalogue.</title>
        <authorList>
            <person name="Kono N."/>
            <person name="Nakamura H."/>
            <person name="Ohtoshi R."/>
            <person name="Moran D.A.P."/>
            <person name="Shinohara A."/>
            <person name="Yoshida Y."/>
            <person name="Fujiwara M."/>
            <person name="Mori M."/>
            <person name="Tomita M."/>
            <person name="Arakawa K."/>
        </authorList>
    </citation>
    <scope>NUCLEOTIDE SEQUENCE [LARGE SCALE GENOMIC DNA]</scope>
</reference>
<dbReference type="GO" id="GO:0016020">
    <property type="term" value="C:membrane"/>
    <property type="evidence" value="ECO:0007669"/>
    <property type="project" value="TreeGrafter"/>
</dbReference>
<evidence type="ECO:0000313" key="5">
    <source>
        <dbReference type="EMBL" id="GBO21731.1"/>
    </source>
</evidence>
<comment type="caution">
    <text evidence="5">The sequence shown here is derived from an EMBL/GenBank/DDBJ whole genome shotgun (WGS) entry which is preliminary data.</text>
</comment>
<evidence type="ECO:0000313" key="6">
    <source>
        <dbReference type="Proteomes" id="UP000499080"/>
    </source>
</evidence>
<accession>A0A4Y2VAX1</accession>
<dbReference type="AlphaFoldDB" id="A0A4Y2VAX1"/>
<organism evidence="5 6">
    <name type="scientific">Araneus ventricosus</name>
    <name type="common">Orbweaver spider</name>
    <name type="synonym">Epeira ventricosa</name>
    <dbReference type="NCBI Taxonomy" id="182803"/>
    <lineage>
        <taxon>Eukaryota</taxon>
        <taxon>Metazoa</taxon>
        <taxon>Ecdysozoa</taxon>
        <taxon>Arthropoda</taxon>
        <taxon>Chelicerata</taxon>
        <taxon>Arachnida</taxon>
        <taxon>Araneae</taxon>
        <taxon>Araneomorphae</taxon>
        <taxon>Entelegynae</taxon>
        <taxon>Araneoidea</taxon>
        <taxon>Araneidae</taxon>
        <taxon>Araneus</taxon>
    </lineage>
</organism>
<dbReference type="PANTHER" id="PTHR14096:SF28">
    <property type="entry name" value="APOLIPOPROTEIN L, 1-RELATED"/>
    <property type="match status" value="1"/>
</dbReference>
<proteinExistence type="inferred from homology"/>
<evidence type="ECO:0000256" key="2">
    <source>
        <dbReference type="SAM" id="Coils"/>
    </source>
</evidence>
<keyword evidence="3" id="KW-1133">Transmembrane helix</keyword>
<feature type="transmembrane region" description="Helical" evidence="3">
    <location>
        <begin position="285"/>
        <end position="304"/>
    </location>
</feature>
<sequence>MGGLDLGFSDEERRLAETVHSIAFTEMKRHPNTSEIDPECGKEADVVSSERIELSKKNLSRIFELLEKARDAREEFLENFPDWCVLRKEAIQKLIEIEQTIQKEKFWCNVGKMAGHVIGGAGAVALASVFFFPPAAPAALLPACLSGIAPFVPSFLLPAAPAIVSPLVVNGGIAAGIGGVSSLGTKAAELILLRQRMEAAKKVLQGDKRAFAYMENWFKHTKELIDAVEDVIGFDVIKQLYEDMDALFVGIKGLNDLKNKSPLWLNAAVKLCVRQMLTGKLFDKYLGRDLSAVIVTFMFVVGFLSRRNRFIFKCIVKTKELMSRFYIDIDAVVELARVFAAVSVGASSAIEYIPVEAAKEVSLGVFAGLGIAISAANIVLTSIDIKNGSTCKQREEIKKAAEKLQEELDLLEEVRSAVDTTEALSDQRNTRFRRDITQNA</sequence>
<feature type="transmembrane region" description="Helical" evidence="3">
    <location>
        <begin position="325"/>
        <end position="349"/>
    </location>
</feature>
<dbReference type="InterPro" id="IPR008405">
    <property type="entry name" value="ApoL"/>
</dbReference>
<evidence type="ECO:0000256" key="3">
    <source>
        <dbReference type="SAM" id="Phobius"/>
    </source>
</evidence>
<feature type="coiled-coil region" evidence="2">
    <location>
        <begin position="394"/>
        <end position="421"/>
    </location>
</feature>
<feature type="transmembrane region" description="Helical" evidence="3">
    <location>
        <begin position="361"/>
        <end position="380"/>
    </location>
</feature>
<dbReference type="GO" id="GO:0008289">
    <property type="term" value="F:lipid binding"/>
    <property type="evidence" value="ECO:0007669"/>
    <property type="project" value="InterPro"/>
</dbReference>
<keyword evidence="6" id="KW-1185">Reference proteome</keyword>
<dbReference type="OrthoDB" id="6449842at2759"/>
<dbReference type="EMBL" id="BGPR01044890">
    <property type="protein sequence ID" value="GBO21731.1"/>
    <property type="molecule type" value="Genomic_DNA"/>
</dbReference>